<dbReference type="Proteomes" id="UP000530928">
    <property type="component" value="Unassembled WGS sequence"/>
</dbReference>
<comment type="caution">
    <text evidence="2">The sequence shown here is derived from an EMBL/GenBank/DDBJ whole genome shotgun (WGS) entry which is preliminary data.</text>
</comment>
<evidence type="ECO:0000313" key="3">
    <source>
        <dbReference type="Proteomes" id="UP000530928"/>
    </source>
</evidence>
<sequence length="215" mass="22284">METTSVQAAGRWCALGAAIAVVGATITYFVPSAVPEEQVSSPYTPLVFQLTEGLWAVTHLLLLFGAVGLVRAGVLGKSRVGVVLAQAGLVLMALCEVGYALYPTASHADPGPALLDTAIGVAAMATGLGYILMGVAVLRTGRWQGPAGFLPLACGVFVFVLLMPAIMLLPALFPLPIALWSVLYVLLGLALSSTLQEWRGTSSSDAEASWRGSQA</sequence>
<keyword evidence="3" id="KW-1185">Reference proteome</keyword>
<keyword evidence="1" id="KW-1133">Transmembrane helix</keyword>
<accession>A0A7W0CR76</accession>
<name>A0A7W0CR76_9ACTN</name>
<reference evidence="2 3" key="1">
    <citation type="submission" date="2020-07" db="EMBL/GenBank/DDBJ databases">
        <title>Genomic Encyclopedia of Type Strains, Phase IV (KMG-IV): sequencing the most valuable type-strain genomes for metagenomic binning, comparative biology and taxonomic classification.</title>
        <authorList>
            <person name="Goeker M."/>
        </authorList>
    </citation>
    <scope>NUCLEOTIDE SEQUENCE [LARGE SCALE GENOMIC DNA]</scope>
    <source>
        <strain evidence="2 3">DSM 45533</strain>
    </source>
</reference>
<dbReference type="AlphaFoldDB" id="A0A7W0CR76"/>
<gene>
    <name evidence="2" type="ORF">HNR30_007084</name>
</gene>
<feature type="transmembrane region" description="Helical" evidence="1">
    <location>
        <begin position="114"/>
        <end position="137"/>
    </location>
</feature>
<feature type="transmembrane region" description="Helical" evidence="1">
    <location>
        <begin position="177"/>
        <end position="195"/>
    </location>
</feature>
<keyword evidence="1" id="KW-0812">Transmembrane</keyword>
<dbReference type="EMBL" id="JACDUR010000007">
    <property type="protein sequence ID" value="MBA2895698.1"/>
    <property type="molecule type" value="Genomic_DNA"/>
</dbReference>
<evidence type="ECO:0000256" key="1">
    <source>
        <dbReference type="SAM" id="Phobius"/>
    </source>
</evidence>
<feature type="transmembrane region" description="Helical" evidence="1">
    <location>
        <begin position="81"/>
        <end position="102"/>
    </location>
</feature>
<evidence type="ECO:0008006" key="4">
    <source>
        <dbReference type="Google" id="ProtNLM"/>
    </source>
</evidence>
<evidence type="ECO:0000313" key="2">
    <source>
        <dbReference type="EMBL" id="MBA2895698.1"/>
    </source>
</evidence>
<feature type="transmembrane region" description="Helical" evidence="1">
    <location>
        <begin position="12"/>
        <end position="34"/>
    </location>
</feature>
<feature type="transmembrane region" description="Helical" evidence="1">
    <location>
        <begin position="149"/>
        <end position="171"/>
    </location>
</feature>
<protein>
    <recommendedName>
        <fullName evidence="4">DUF4386 family protein</fullName>
    </recommendedName>
</protein>
<feature type="transmembrane region" description="Helical" evidence="1">
    <location>
        <begin position="54"/>
        <end position="74"/>
    </location>
</feature>
<proteinExistence type="predicted"/>
<keyword evidence="1" id="KW-0472">Membrane</keyword>
<dbReference type="RefSeq" id="WP_181614405.1">
    <property type="nucleotide sequence ID" value="NZ_BAABAM010000011.1"/>
</dbReference>
<organism evidence="2 3">
    <name type="scientific">Nonomuraea soli</name>
    <dbReference type="NCBI Taxonomy" id="1032476"/>
    <lineage>
        <taxon>Bacteria</taxon>
        <taxon>Bacillati</taxon>
        <taxon>Actinomycetota</taxon>
        <taxon>Actinomycetes</taxon>
        <taxon>Streptosporangiales</taxon>
        <taxon>Streptosporangiaceae</taxon>
        <taxon>Nonomuraea</taxon>
    </lineage>
</organism>